<dbReference type="RefSeq" id="XP_008610142.1">
    <property type="nucleotide sequence ID" value="XM_008611920.1"/>
</dbReference>
<dbReference type="EMBL" id="JH767147">
    <property type="protein sequence ID" value="EQC36721.1"/>
    <property type="molecule type" value="Genomic_DNA"/>
</dbReference>
<dbReference type="AlphaFoldDB" id="T0QPQ0"/>
<dbReference type="GeneID" id="19946883"/>
<dbReference type="OrthoDB" id="10464897at2759"/>
<dbReference type="VEuPathDB" id="FungiDB:SDRG_06156"/>
<keyword evidence="2" id="KW-1185">Reference proteome</keyword>
<gene>
    <name evidence="1" type="ORF">SDRG_06156</name>
</gene>
<reference evidence="1 2" key="1">
    <citation type="submission" date="2012-04" db="EMBL/GenBank/DDBJ databases">
        <title>The Genome Sequence of Saprolegnia declina VS20.</title>
        <authorList>
            <consortium name="The Broad Institute Genome Sequencing Platform"/>
            <person name="Russ C."/>
            <person name="Nusbaum C."/>
            <person name="Tyler B."/>
            <person name="van West P."/>
            <person name="Dieguez-Uribeondo J."/>
            <person name="de Bruijn I."/>
            <person name="Tripathy S."/>
            <person name="Jiang R."/>
            <person name="Young S.K."/>
            <person name="Zeng Q."/>
            <person name="Gargeya S."/>
            <person name="Fitzgerald M."/>
            <person name="Haas B."/>
            <person name="Abouelleil A."/>
            <person name="Alvarado L."/>
            <person name="Arachchi H.M."/>
            <person name="Berlin A."/>
            <person name="Chapman S.B."/>
            <person name="Goldberg J."/>
            <person name="Griggs A."/>
            <person name="Gujja S."/>
            <person name="Hansen M."/>
            <person name="Howarth C."/>
            <person name="Imamovic A."/>
            <person name="Larimer J."/>
            <person name="McCowen C."/>
            <person name="Montmayeur A."/>
            <person name="Murphy C."/>
            <person name="Neiman D."/>
            <person name="Pearson M."/>
            <person name="Priest M."/>
            <person name="Roberts A."/>
            <person name="Saif S."/>
            <person name="Shea T."/>
            <person name="Sisk P."/>
            <person name="Sykes S."/>
            <person name="Wortman J."/>
            <person name="Nusbaum C."/>
            <person name="Birren B."/>
        </authorList>
    </citation>
    <scope>NUCLEOTIDE SEQUENCE [LARGE SCALE GENOMIC DNA]</scope>
    <source>
        <strain evidence="1 2">VS20</strain>
    </source>
</reference>
<name>T0QPQ0_SAPDV</name>
<protein>
    <submittedName>
        <fullName evidence="1">Uncharacterized protein</fullName>
    </submittedName>
</protein>
<proteinExistence type="predicted"/>
<organism evidence="1 2">
    <name type="scientific">Saprolegnia diclina (strain VS20)</name>
    <dbReference type="NCBI Taxonomy" id="1156394"/>
    <lineage>
        <taxon>Eukaryota</taxon>
        <taxon>Sar</taxon>
        <taxon>Stramenopiles</taxon>
        <taxon>Oomycota</taxon>
        <taxon>Saprolegniomycetes</taxon>
        <taxon>Saprolegniales</taxon>
        <taxon>Saprolegniaceae</taxon>
        <taxon>Saprolegnia</taxon>
    </lineage>
</organism>
<dbReference type="InParanoid" id="T0QPQ0"/>
<sequence length="120" mass="12330">MLSMAPASPVSVAAPALRGAHAAMLSDLMGTPRSGLPHRLIARSGRPLDVLPFLDAILADDDMAASMANHRARFACLLAAGGSPAPGTMNGSEAHGVHAHFKQHHTTKVSTEGATRCSGQ</sequence>
<accession>T0QPQ0</accession>
<dbReference type="Proteomes" id="UP000030762">
    <property type="component" value="Unassembled WGS sequence"/>
</dbReference>
<evidence type="ECO:0000313" key="1">
    <source>
        <dbReference type="EMBL" id="EQC36721.1"/>
    </source>
</evidence>
<evidence type="ECO:0000313" key="2">
    <source>
        <dbReference type="Proteomes" id="UP000030762"/>
    </source>
</evidence>